<gene>
    <name evidence="3" type="ORF">EJ02DRAFT_452897</name>
</gene>
<dbReference type="EMBL" id="ML976021">
    <property type="protein sequence ID" value="KAF1943842.1"/>
    <property type="molecule type" value="Genomic_DNA"/>
</dbReference>
<dbReference type="OrthoDB" id="4991875at2759"/>
<dbReference type="PANTHER" id="PTHR40640:SF1">
    <property type="entry name" value="ANCHORED GLYCOPROTEIN, PUTATIVE (AFU_ORTHOLOGUE AFUA_8G04860)-RELATED"/>
    <property type="match status" value="1"/>
</dbReference>
<evidence type="ECO:0008006" key="5">
    <source>
        <dbReference type="Google" id="ProtNLM"/>
    </source>
</evidence>
<keyword evidence="2" id="KW-0732">Signal</keyword>
<name>A0A6A5SVS7_9PLEO</name>
<protein>
    <recommendedName>
        <fullName evidence="5">GPI anchored protein</fullName>
    </recommendedName>
</protein>
<proteinExistence type="predicted"/>
<dbReference type="Proteomes" id="UP000800038">
    <property type="component" value="Unassembled WGS sequence"/>
</dbReference>
<organism evidence="3 4">
    <name type="scientific">Clathrospora elynae</name>
    <dbReference type="NCBI Taxonomy" id="706981"/>
    <lineage>
        <taxon>Eukaryota</taxon>
        <taxon>Fungi</taxon>
        <taxon>Dikarya</taxon>
        <taxon>Ascomycota</taxon>
        <taxon>Pezizomycotina</taxon>
        <taxon>Dothideomycetes</taxon>
        <taxon>Pleosporomycetidae</taxon>
        <taxon>Pleosporales</taxon>
        <taxon>Diademaceae</taxon>
        <taxon>Clathrospora</taxon>
    </lineage>
</organism>
<accession>A0A6A5SVS7</accession>
<reference evidence="3" key="1">
    <citation type="journal article" date="2020" name="Stud. Mycol.">
        <title>101 Dothideomycetes genomes: a test case for predicting lifestyles and emergence of pathogens.</title>
        <authorList>
            <person name="Haridas S."/>
            <person name="Albert R."/>
            <person name="Binder M."/>
            <person name="Bloem J."/>
            <person name="Labutti K."/>
            <person name="Salamov A."/>
            <person name="Andreopoulos B."/>
            <person name="Baker S."/>
            <person name="Barry K."/>
            <person name="Bills G."/>
            <person name="Bluhm B."/>
            <person name="Cannon C."/>
            <person name="Castanera R."/>
            <person name="Culley D."/>
            <person name="Daum C."/>
            <person name="Ezra D."/>
            <person name="Gonzalez J."/>
            <person name="Henrissat B."/>
            <person name="Kuo A."/>
            <person name="Liang C."/>
            <person name="Lipzen A."/>
            <person name="Lutzoni F."/>
            <person name="Magnuson J."/>
            <person name="Mondo S."/>
            <person name="Nolan M."/>
            <person name="Ohm R."/>
            <person name="Pangilinan J."/>
            <person name="Park H.-J."/>
            <person name="Ramirez L."/>
            <person name="Alfaro M."/>
            <person name="Sun H."/>
            <person name="Tritt A."/>
            <person name="Yoshinaga Y."/>
            <person name="Zwiers L.-H."/>
            <person name="Turgeon B."/>
            <person name="Goodwin S."/>
            <person name="Spatafora J."/>
            <person name="Crous P."/>
            <person name="Grigoriev I."/>
        </authorList>
    </citation>
    <scope>NUCLEOTIDE SEQUENCE</scope>
    <source>
        <strain evidence="3">CBS 161.51</strain>
    </source>
</reference>
<feature type="signal peptide" evidence="2">
    <location>
        <begin position="1"/>
        <end position="17"/>
    </location>
</feature>
<feature type="region of interest" description="Disordered" evidence="1">
    <location>
        <begin position="172"/>
        <end position="194"/>
    </location>
</feature>
<keyword evidence="4" id="KW-1185">Reference proteome</keyword>
<dbReference type="AlphaFoldDB" id="A0A6A5SVS7"/>
<evidence type="ECO:0000256" key="1">
    <source>
        <dbReference type="SAM" id="MobiDB-lite"/>
    </source>
</evidence>
<evidence type="ECO:0000256" key="2">
    <source>
        <dbReference type="SAM" id="SignalP"/>
    </source>
</evidence>
<dbReference type="PANTHER" id="PTHR40640">
    <property type="entry name" value="ANCHORED GLYCOPROTEIN, PUTATIVE (AFU_ORTHOLOGUE AFUA_8G04860)-RELATED"/>
    <property type="match status" value="1"/>
</dbReference>
<evidence type="ECO:0000313" key="3">
    <source>
        <dbReference type="EMBL" id="KAF1943842.1"/>
    </source>
</evidence>
<feature type="chain" id="PRO_5025513036" description="GPI anchored protein" evidence="2">
    <location>
        <begin position="18"/>
        <end position="222"/>
    </location>
</feature>
<sequence>MRQSLAILAILASSAVAQDVVSFFFPGGYDGADPVATINTVNPSTTEFHIACPTSVDSTDCGWGSGLDYTIISQTRYQAVLSTESVSISLGCDYNSKAVEMTCTVNQSGGNDETGGPATAVLSGSDVVFRSATVVQGMGLLSGVASATGVAESTASLASSAAASATASASTGSKTAVGSAPATSRASGSGAMPTPSGSAAVKYGIEGSALLALAGAAALNMW</sequence>
<evidence type="ECO:0000313" key="4">
    <source>
        <dbReference type="Proteomes" id="UP000800038"/>
    </source>
</evidence>